<keyword evidence="2" id="KW-0418">Kinase</keyword>
<keyword evidence="2" id="KW-0808">Transferase</keyword>
<dbReference type="Gene3D" id="3.30.420.40">
    <property type="match status" value="2"/>
</dbReference>
<organism evidence="2 3">
    <name type="scientific">Bifidobacterium aquikefiri</name>
    <dbReference type="NCBI Taxonomy" id="1653207"/>
    <lineage>
        <taxon>Bacteria</taxon>
        <taxon>Bacillati</taxon>
        <taxon>Actinomycetota</taxon>
        <taxon>Actinomycetes</taxon>
        <taxon>Bifidobacteriales</taxon>
        <taxon>Bifidobacteriaceae</taxon>
        <taxon>Bifidobacterium</taxon>
    </lineage>
</organism>
<sequence>MIETAQAFGIDIGGSGIKGAPVDMNIGDIAEPRQKILTPEVSTPDAVGKVVKEMLDRFEVPDSMPVGIAFPAPIRPGKALNFMANLDKSWLGVDVQKALSESVGRHVDVVNDADAAGLAEVQFGAAKGENGFVIATTLGTGIGSAMIYNGVLIPNSELGHLTLRGDDAEHYAAASVRENQNLGYKKWAKRLTRYYHMLETYFNPDLFVVGGGVSRMSDRFIPQIEIETPIVPAKLRNQAGIVGAAYHAMIHQD</sequence>
<gene>
    <name evidence="2" type="ORF">BAQU_1639</name>
</gene>
<evidence type="ECO:0000313" key="3">
    <source>
        <dbReference type="Proteomes" id="UP000216451"/>
    </source>
</evidence>
<dbReference type="PANTHER" id="PTHR18964">
    <property type="entry name" value="ROK (REPRESSOR, ORF, KINASE) FAMILY"/>
    <property type="match status" value="1"/>
</dbReference>
<evidence type="ECO:0000256" key="1">
    <source>
        <dbReference type="ARBA" id="ARBA00006479"/>
    </source>
</evidence>
<dbReference type="NCBIfam" id="NF045942">
    <property type="entry name" value="PolPhglucPhase"/>
    <property type="match status" value="1"/>
</dbReference>
<protein>
    <submittedName>
        <fullName evidence="2">Polyphosphate glucokinase</fullName>
    </submittedName>
</protein>
<name>A0A261G362_9BIFI</name>
<reference evidence="2 3" key="1">
    <citation type="journal article" date="2017" name="BMC Genomics">
        <title>Comparative genomic and phylogenomic analyses of the Bifidobacteriaceae family.</title>
        <authorList>
            <person name="Lugli G.A."/>
            <person name="Milani C."/>
            <person name="Turroni F."/>
            <person name="Duranti S."/>
            <person name="Mancabelli L."/>
            <person name="Mangifesta M."/>
            <person name="Ferrario C."/>
            <person name="Modesto M."/>
            <person name="Mattarelli P."/>
            <person name="Jiri K."/>
            <person name="van Sinderen D."/>
            <person name="Ventura M."/>
        </authorList>
    </citation>
    <scope>NUCLEOTIDE SEQUENCE [LARGE SCALE GENOMIC DNA]</scope>
    <source>
        <strain evidence="2 3">LMG 28769</strain>
    </source>
</reference>
<dbReference type="Proteomes" id="UP000216451">
    <property type="component" value="Unassembled WGS sequence"/>
</dbReference>
<dbReference type="AlphaFoldDB" id="A0A261G362"/>
<dbReference type="InterPro" id="IPR000600">
    <property type="entry name" value="ROK"/>
</dbReference>
<dbReference type="GeneID" id="98296301"/>
<accession>A0A261G362</accession>
<proteinExistence type="inferred from homology"/>
<dbReference type="Pfam" id="PF00480">
    <property type="entry name" value="ROK"/>
    <property type="match status" value="1"/>
</dbReference>
<dbReference type="InterPro" id="IPR043129">
    <property type="entry name" value="ATPase_NBD"/>
</dbReference>
<evidence type="ECO:0000313" key="2">
    <source>
        <dbReference type="EMBL" id="OZG65456.1"/>
    </source>
</evidence>
<dbReference type="OrthoDB" id="849313at2"/>
<dbReference type="EMBL" id="MWXA01000008">
    <property type="protein sequence ID" value="OZG65456.1"/>
    <property type="molecule type" value="Genomic_DNA"/>
</dbReference>
<dbReference type="SUPFAM" id="SSF53067">
    <property type="entry name" value="Actin-like ATPase domain"/>
    <property type="match status" value="1"/>
</dbReference>
<dbReference type="PANTHER" id="PTHR18964:SF146">
    <property type="entry name" value="POLYPHOSPHATE GLUCOKINASE"/>
    <property type="match status" value="1"/>
</dbReference>
<dbReference type="CDD" id="cd24058">
    <property type="entry name" value="ASKHA_NBD_ROK_PPGK"/>
    <property type="match status" value="1"/>
</dbReference>
<comment type="caution">
    <text evidence="2">The sequence shown here is derived from an EMBL/GenBank/DDBJ whole genome shotgun (WGS) entry which is preliminary data.</text>
</comment>
<dbReference type="RefSeq" id="WP_094694639.1">
    <property type="nucleotide sequence ID" value="NZ_JBDNSG010000011.1"/>
</dbReference>
<dbReference type="GO" id="GO:0016301">
    <property type="term" value="F:kinase activity"/>
    <property type="evidence" value="ECO:0007669"/>
    <property type="project" value="UniProtKB-KW"/>
</dbReference>
<keyword evidence="3" id="KW-1185">Reference proteome</keyword>
<comment type="similarity">
    <text evidence="1">Belongs to the ROK (NagC/XylR) family.</text>
</comment>